<protein>
    <recommendedName>
        <fullName evidence="4">Integrase</fullName>
    </recommendedName>
</protein>
<keyword evidence="3" id="KW-1185">Reference proteome</keyword>
<reference evidence="2" key="2">
    <citation type="submission" date="2022-11" db="EMBL/GenBank/DDBJ databases">
        <title>Draft genome sequencing of Pseudomonas atacamensis RS3R1.</title>
        <authorList>
            <person name="Furuya T."/>
            <person name="Kaneko H."/>
        </authorList>
    </citation>
    <scope>NUCLEOTIDE SEQUENCE</scope>
    <source>
        <strain evidence="2">RS3R-1</strain>
    </source>
</reference>
<sequence length="119" mass="13145">MTLRTKGDRVLWYRVMLGADMEEPRWSAKSRRLAVGAAERCDLLILILLLKAKDRSVPQLLQGFQLRRINPFMAKTAGTPSPTQLKASQIPSPSNAANSPAALSRAITIGVLKTFQKLD</sequence>
<feature type="compositionally biased region" description="Low complexity" evidence="1">
    <location>
        <begin position="91"/>
        <end position="101"/>
    </location>
</feature>
<evidence type="ECO:0000313" key="3">
    <source>
        <dbReference type="Proteomes" id="UP001145022"/>
    </source>
</evidence>
<feature type="compositionally biased region" description="Polar residues" evidence="1">
    <location>
        <begin position="78"/>
        <end position="90"/>
    </location>
</feature>
<evidence type="ECO:0000256" key="1">
    <source>
        <dbReference type="SAM" id="MobiDB-lite"/>
    </source>
</evidence>
<name>A0ABQ5PBZ9_9PSED</name>
<dbReference type="EMBL" id="BSCQ01000002">
    <property type="protein sequence ID" value="GLH41041.1"/>
    <property type="molecule type" value="Genomic_DNA"/>
</dbReference>
<gene>
    <name evidence="2" type="ORF">RS3R1_01280</name>
</gene>
<reference evidence="2" key="1">
    <citation type="journal article" date="2021" name="Sci. Rep.">
        <title>An efficient direct screening system for microorganisms that activate plant immune responses based on plant-microbe interactions using cultured plant cells.</title>
        <authorList>
            <person name="Kurokawa M."/>
            <person name="Nakano M."/>
            <person name="Kitahata N."/>
            <person name="Kuchitsu K."/>
            <person name="Furuya T."/>
        </authorList>
    </citation>
    <scope>NUCLEOTIDE SEQUENCE</scope>
    <source>
        <strain evidence="2">RS3R-1</strain>
    </source>
</reference>
<evidence type="ECO:0008006" key="4">
    <source>
        <dbReference type="Google" id="ProtNLM"/>
    </source>
</evidence>
<reference evidence="2" key="3">
    <citation type="journal article" date="2023" name="J. Biotechnol.">
        <title>Draft Genome Sequences of Endophytic Pseudomonas Strains, Isolated from the Interior of Brassicaceae Plants.</title>
        <authorList>
            <person name="Kaneko H."/>
            <person name="Furuya T."/>
        </authorList>
    </citation>
    <scope>NUCLEOTIDE SEQUENCE</scope>
    <source>
        <strain evidence="2">RS3R-1</strain>
    </source>
</reference>
<evidence type="ECO:0000313" key="2">
    <source>
        <dbReference type="EMBL" id="GLH41041.1"/>
    </source>
</evidence>
<organism evidence="2 3">
    <name type="scientific">Pseudomonas atacamensis</name>
    <dbReference type="NCBI Taxonomy" id="2565368"/>
    <lineage>
        <taxon>Bacteria</taxon>
        <taxon>Pseudomonadati</taxon>
        <taxon>Pseudomonadota</taxon>
        <taxon>Gammaproteobacteria</taxon>
        <taxon>Pseudomonadales</taxon>
        <taxon>Pseudomonadaceae</taxon>
        <taxon>Pseudomonas</taxon>
    </lineage>
</organism>
<proteinExistence type="predicted"/>
<dbReference type="Proteomes" id="UP001145022">
    <property type="component" value="Unassembled WGS sequence"/>
</dbReference>
<comment type="caution">
    <text evidence="2">The sequence shown here is derived from an EMBL/GenBank/DDBJ whole genome shotgun (WGS) entry which is preliminary data.</text>
</comment>
<feature type="region of interest" description="Disordered" evidence="1">
    <location>
        <begin position="77"/>
        <end position="101"/>
    </location>
</feature>
<accession>A0ABQ5PBZ9</accession>